<dbReference type="PANTHER" id="PTHR45947:SF3">
    <property type="entry name" value="SULFOQUINOVOSYL TRANSFERASE SQD2"/>
    <property type="match status" value="1"/>
</dbReference>
<dbReference type="InterPro" id="IPR028098">
    <property type="entry name" value="Glyco_trans_4-like_N"/>
</dbReference>
<dbReference type="SUPFAM" id="SSF53756">
    <property type="entry name" value="UDP-Glycosyltransferase/glycogen phosphorylase"/>
    <property type="match status" value="1"/>
</dbReference>
<sequence length="386" mass="41977">MGKKLKIGMVSPYGWDLPGGVQIHIRDLAEYFIAKGHEVSVLTPAIEDELLPSWVQSSGRPLAIPYNGAVARVSFGPVATLRVRKWISEGDFDLLHLHEPAIPSLSLLACWAAEGPMVGTFHATAPRQKAIFAVGPILEPAIEKLSARIAVSEMARETLTEHLATNAIVIPNGINHDFFKEAKANPEWVGSSIGFVGRFDEPRKGLDVLIKAMPEIVKANPDLRVMVAGPGESEDVLKGVEQSIRNRFKFLGRVSDEDKARLLKSVDLYVAPNTGGESFGVILAEAMAAGTAVAASDLPAFRAVLNNGKAGALFINEDAKDLARVVNNLLVNKEVNRELGRSGQDWSKRYDWENVAHQIENVYELVSSAGEKVSLGSDLRGWMRSN</sequence>
<feature type="domain" description="Glycosyltransferase subfamily 4-like N-terminal" evidence="1">
    <location>
        <begin position="18"/>
        <end position="177"/>
    </location>
</feature>
<dbReference type="Pfam" id="PF13439">
    <property type="entry name" value="Glyco_transf_4"/>
    <property type="match status" value="1"/>
</dbReference>
<evidence type="ECO:0000313" key="2">
    <source>
        <dbReference type="EMBL" id="CAB5061290.1"/>
    </source>
</evidence>
<reference evidence="2" key="1">
    <citation type="submission" date="2020-05" db="EMBL/GenBank/DDBJ databases">
        <authorList>
            <person name="Chiriac C."/>
            <person name="Salcher M."/>
            <person name="Ghai R."/>
            <person name="Kavagutti S V."/>
        </authorList>
    </citation>
    <scope>NUCLEOTIDE SEQUENCE</scope>
</reference>
<dbReference type="Gene3D" id="3.40.50.2000">
    <property type="entry name" value="Glycogen Phosphorylase B"/>
    <property type="match status" value="2"/>
</dbReference>
<organism evidence="2">
    <name type="scientific">freshwater metagenome</name>
    <dbReference type="NCBI Taxonomy" id="449393"/>
    <lineage>
        <taxon>unclassified sequences</taxon>
        <taxon>metagenomes</taxon>
        <taxon>ecological metagenomes</taxon>
    </lineage>
</organism>
<accession>A0A6J7U7C7</accession>
<dbReference type="InterPro" id="IPR050194">
    <property type="entry name" value="Glycosyltransferase_grp1"/>
</dbReference>
<dbReference type="PANTHER" id="PTHR45947">
    <property type="entry name" value="SULFOQUINOVOSYL TRANSFERASE SQD2"/>
    <property type="match status" value="1"/>
</dbReference>
<dbReference type="Pfam" id="PF13692">
    <property type="entry name" value="Glyco_trans_1_4"/>
    <property type="match status" value="1"/>
</dbReference>
<protein>
    <submittedName>
        <fullName evidence="2">Unannotated protein</fullName>
    </submittedName>
</protein>
<dbReference type="EMBL" id="CAFBQS010000042">
    <property type="protein sequence ID" value="CAB5061290.1"/>
    <property type="molecule type" value="Genomic_DNA"/>
</dbReference>
<evidence type="ECO:0000259" key="1">
    <source>
        <dbReference type="Pfam" id="PF13439"/>
    </source>
</evidence>
<gene>
    <name evidence="2" type="ORF">UFOPK4366_00352</name>
</gene>
<dbReference type="CDD" id="cd03801">
    <property type="entry name" value="GT4_PimA-like"/>
    <property type="match status" value="1"/>
</dbReference>
<dbReference type="AlphaFoldDB" id="A0A6J7U7C7"/>
<name>A0A6J7U7C7_9ZZZZ</name>
<proteinExistence type="predicted"/>
<dbReference type="GO" id="GO:0016757">
    <property type="term" value="F:glycosyltransferase activity"/>
    <property type="evidence" value="ECO:0007669"/>
    <property type="project" value="TreeGrafter"/>
</dbReference>